<dbReference type="InterPro" id="IPR013931">
    <property type="entry name" value="Svf1-like_N"/>
</dbReference>
<dbReference type="PANTHER" id="PTHR47107">
    <property type="entry name" value="SVF1-LIKE PROTEIN YDR222W-RELATED"/>
    <property type="match status" value="1"/>
</dbReference>
<evidence type="ECO:0000256" key="8">
    <source>
        <dbReference type="ARBA" id="ARBA00023034"/>
    </source>
</evidence>
<organism evidence="19 20">
    <name type="scientific">Penicillium desertorum</name>
    <dbReference type="NCBI Taxonomy" id="1303715"/>
    <lineage>
        <taxon>Eukaryota</taxon>
        <taxon>Fungi</taxon>
        <taxon>Dikarya</taxon>
        <taxon>Ascomycota</taxon>
        <taxon>Pezizomycotina</taxon>
        <taxon>Eurotiomycetes</taxon>
        <taxon>Eurotiomycetidae</taxon>
        <taxon>Eurotiales</taxon>
        <taxon>Aspergillaceae</taxon>
        <taxon>Penicillium</taxon>
    </lineage>
</organism>
<keyword evidence="10" id="KW-0472">Membrane</keyword>
<name>A0A9X0BG96_9EURO</name>
<evidence type="ECO:0000256" key="4">
    <source>
        <dbReference type="ARBA" id="ARBA00009069"/>
    </source>
</evidence>
<feature type="domain" description="Svf1-like C-terminal" evidence="18">
    <location>
        <begin position="234"/>
        <end position="368"/>
    </location>
</feature>
<dbReference type="OrthoDB" id="2590239at2759"/>
<comment type="subcellular location">
    <subcellularLocation>
        <location evidence="3">Cytoplasm</location>
    </subcellularLocation>
    <subcellularLocation>
        <location evidence="2">Endoplasmic reticulum membrane</location>
        <topology evidence="2">Peripheral membrane protein</topology>
    </subcellularLocation>
    <subcellularLocation>
        <location evidence="12">Golgi apparatus</location>
        <location evidence="12">cis-Golgi network membrane</location>
        <topology evidence="12">Peripheral membrane protein</topology>
    </subcellularLocation>
    <subcellularLocation>
        <location evidence="1">Nucleus</location>
    </subcellularLocation>
</comment>
<keyword evidence="7" id="KW-0256">Endoplasmic reticulum</keyword>
<evidence type="ECO:0000256" key="2">
    <source>
        <dbReference type="ARBA" id="ARBA00004406"/>
    </source>
</evidence>
<evidence type="ECO:0000256" key="1">
    <source>
        <dbReference type="ARBA" id="ARBA00004123"/>
    </source>
</evidence>
<dbReference type="GO" id="GO:0006869">
    <property type="term" value="P:lipid transport"/>
    <property type="evidence" value="ECO:0007669"/>
    <property type="project" value="UniProtKB-KW"/>
</dbReference>
<keyword evidence="11" id="KW-0539">Nucleus</keyword>
<comment type="similarity">
    <text evidence="4">Belongs to the SVF1 family.</text>
</comment>
<evidence type="ECO:0000256" key="7">
    <source>
        <dbReference type="ARBA" id="ARBA00022824"/>
    </source>
</evidence>
<sequence length="368" mass="40397">MNWLKSTLSAVVGTEEPIYGPEALQSVAKQTETTPFSEVNKDILRWRAYSYTNVETQTFYIMADNGTVVFVQVIYSNIVGIHTTAQFNVKIFDLSGKGDNKWFSDPLSNFMFDENMLSFGADNLSLTLNEEGDSYTIKSTVNSGAQVDIKFSRTAPGFVVGKDGTSYFGTDPKNPWGSMRHAFWPRCAVEGSITTKDQTYDLGGRGVFIMALQGMKPHHADPHLLRHHDGVHHPPSYGSTTVNVGGIVKDGEVIYAGTTNSVAHTETGQDEGSDWPAPKSIKWEWSGKTTDDKALTAEVNGALGSRLDRIDVMAEVPGFIKSIAGSVAGTRPYIFQYSPQEKLSLKLKLGDEEITEEGTMFSESTFIS</sequence>
<evidence type="ECO:0000256" key="6">
    <source>
        <dbReference type="ARBA" id="ARBA00022490"/>
    </source>
</evidence>
<dbReference type="GO" id="GO:0005634">
    <property type="term" value="C:nucleus"/>
    <property type="evidence" value="ECO:0007669"/>
    <property type="project" value="UniProtKB-SubCell"/>
</dbReference>
<evidence type="ECO:0000256" key="15">
    <source>
        <dbReference type="ARBA" id="ARBA00073016"/>
    </source>
</evidence>
<dbReference type="FunFam" id="2.40.370.10:FF:000001">
    <property type="entry name" value="Survival factor 1"/>
    <property type="match status" value="1"/>
</dbReference>
<evidence type="ECO:0000256" key="3">
    <source>
        <dbReference type="ARBA" id="ARBA00004496"/>
    </source>
</evidence>
<evidence type="ECO:0000313" key="20">
    <source>
        <dbReference type="Proteomes" id="UP001147760"/>
    </source>
</evidence>
<gene>
    <name evidence="19" type="ORF">N7530_011933</name>
</gene>
<feature type="domain" description="Svf1-like N-terminal" evidence="17">
    <location>
        <begin position="54"/>
        <end position="213"/>
    </location>
</feature>
<evidence type="ECO:0000256" key="16">
    <source>
        <dbReference type="ARBA" id="ARBA00081132"/>
    </source>
</evidence>
<evidence type="ECO:0000256" key="13">
    <source>
        <dbReference type="ARBA" id="ARBA00058755"/>
    </source>
</evidence>
<evidence type="ECO:0000313" key="19">
    <source>
        <dbReference type="EMBL" id="KAJ5456659.1"/>
    </source>
</evidence>
<dbReference type="PANTHER" id="PTHR47107:SF1">
    <property type="entry name" value="CERAMIDE-BINDING PROTEIN SVF1-RELATED"/>
    <property type="match status" value="1"/>
</dbReference>
<dbReference type="Proteomes" id="UP001147760">
    <property type="component" value="Unassembled WGS sequence"/>
</dbReference>
<evidence type="ECO:0000256" key="14">
    <source>
        <dbReference type="ARBA" id="ARBA00069547"/>
    </source>
</evidence>
<keyword evidence="6" id="KW-0963">Cytoplasm</keyword>
<dbReference type="GO" id="GO:0005789">
    <property type="term" value="C:endoplasmic reticulum membrane"/>
    <property type="evidence" value="ECO:0007669"/>
    <property type="project" value="UniProtKB-SubCell"/>
</dbReference>
<keyword evidence="20" id="KW-1185">Reference proteome</keyword>
<dbReference type="GO" id="GO:0006979">
    <property type="term" value="P:response to oxidative stress"/>
    <property type="evidence" value="ECO:0007669"/>
    <property type="project" value="InterPro"/>
</dbReference>
<dbReference type="Gene3D" id="2.40.370.10">
    <property type="entry name" value="AttH-like domain"/>
    <property type="match status" value="1"/>
</dbReference>
<dbReference type="InterPro" id="IPR023374">
    <property type="entry name" value="AttH-like_dom_sf"/>
</dbReference>
<evidence type="ECO:0000259" key="17">
    <source>
        <dbReference type="Pfam" id="PF08622"/>
    </source>
</evidence>
<comment type="function">
    <text evidence="13">Ceramide-binding protein that may transfer ceramides from the endoplasmic reticulum membrane to the cis-Golgi network membrane, and is thereby required for the biosynthesis of complex sphingolipids.</text>
</comment>
<proteinExistence type="inferred from homology"/>
<dbReference type="GO" id="GO:0005794">
    <property type="term" value="C:Golgi apparatus"/>
    <property type="evidence" value="ECO:0007669"/>
    <property type="project" value="UniProtKB-SubCell"/>
</dbReference>
<reference evidence="19" key="1">
    <citation type="submission" date="2022-12" db="EMBL/GenBank/DDBJ databases">
        <authorList>
            <person name="Petersen C."/>
        </authorList>
    </citation>
    <scope>NUCLEOTIDE SEQUENCE</scope>
    <source>
        <strain evidence="19">IBT 17660</strain>
    </source>
</reference>
<dbReference type="InterPro" id="IPR051385">
    <property type="entry name" value="Ceramide-binding_SVF1"/>
</dbReference>
<keyword evidence="8" id="KW-0333">Golgi apparatus</keyword>
<keyword evidence="9" id="KW-0445">Lipid transport</keyword>
<dbReference type="AlphaFoldDB" id="A0A9X0BG96"/>
<protein>
    <recommendedName>
        <fullName evidence="15">Ceramide-binding protein SVF1</fullName>
    </recommendedName>
    <alternativeName>
        <fullName evidence="14">Ceramide-binding protein svf1</fullName>
    </alternativeName>
    <alternativeName>
        <fullName evidence="16">Survival factor 1</fullName>
    </alternativeName>
</protein>
<dbReference type="Pfam" id="PF08622">
    <property type="entry name" value="Svf1"/>
    <property type="match status" value="1"/>
</dbReference>
<evidence type="ECO:0000256" key="12">
    <source>
        <dbReference type="ARBA" id="ARBA00046302"/>
    </source>
</evidence>
<comment type="caution">
    <text evidence="19">The sequence shown here is derived from an EMBL/GenBank/DDBJ whole genome shotgun (WGS) entry which is preliminary data.</text>
</comment>
<keyword evidence="5" id="KW-0813">Transport</keyword>
<dbReference type="Pfam" id="PF17187">
    <property type="entry name" value="Svf1_C"/>
    <property type="match status" value="1"/>
</dbReference>
<dbReference type="EMBL" id="JAPWDO010000009">
    <property type="protein sequence ID" value="KAJ5456659.1"/>
    <property type="molecule type" value="Genomic_DNA"/>
</dbReference>
<evidence type="ECO:0000256" key="5">
    <source>
        <dbReference type="ARBA" id="ARBA00022448"/>
    </source>
</evidence>
<reference evidence="19" key="2">
    <citation type="journal article" date="2023" name="IMA Fungus">
        <title>Comparative genomic study of the Penicillium genus elucidates a diverse pangenome and 15 lateral gene transfer events.</title>
        <authorList>
            <person name="Petersen C."/>
            <person name="Sorensen T."/>
            <person name="Nielsen M.R."/>
            <person name="Sondergaard T.E."/>
            <person name="Sorensen J.L."/>
            <person name="Fitzpatrick D.A."/>
            <person name="Frisvad J.C."/>
            <person name="Nielsen K.L."/>
        </authorList>
    </citation>
    <scope>NUCLEOTIDE SEQUENCE</scope>
    <source>
        <strain evidence="19">IBT 17660</strain>
    </source>
</reference>
<evidence type="ECO:0000256" key="11">
    <source>
        <dbReference type="ARBA" id="ARBA00023242"/>
    </source>
</evidence>
<accession>A0A9X0BG96</accession>
<dbReference type="InterPro" id="IPR033394">
    <property type="entry name" value="Svf1-like_C"/>
</dbReference>
<dbReference type="SUPFAM" id="SSF159245">
    <property type="entry name" value="AttH-like"/>
    <property type="match status" value="1"/>
</dbReference>
<evidence type="ECO:0000256" key="10">
    <source>
        <dbReference type="ARBA" id="ARBA00023136"/>
    </source>
</evidence>
<evidence type="ECO:0000259" key="18">
    <source>
        <dbReference type="Pfam" id="PF17187"/>
    </source>
</evidence>
<evidence type="ECO:0000256" key="9">
    <source>
        <dbReference type="ARBA" id="ARBA00023055"/>
    </source>
</evidence>